<name>A0A372LHB4_9BACI</name>
<dbReference type="Pfam" id="PF21101">
    <property type="entry name" value="YqgU"/>
    <property type="match status" value="1"/>
</dbReference>
<dbReference type="SUPFAM" id="SSF50993">
    <property type="entry name" value="Peptidase/esterase 'gauge' domain"/>
    <property type="match status" value="1"/>
</dbReference>
<dbReference type="EMBL" id="QVTD01000003">
    <property type="protein sequence ID" value="RFU65697.1"/>
    <property type="molecule type" value="Genomic_DNA"/>
</dbReference>
<feature type="signal peptide" evidence="1">
    <location>
        <begin position="1"/>
        <end position="21"/>
    </location>
</feature>
<proteinExistence type="predicted"/>
<accession>A0A372LHB4</accession>
<dbReference type="AlphaFoldDB" id="A0A372LHB4"/>
<organism evidence="3 4">
    <name type="scientific">Peribacillus glennii</name>
    <dbReference type="NCBI Taxonomy" id="2303991"/>
    <lineage>
        <taxon>Bacteria</taxon>
        <taxon>Bacillati</taxon>
        <taxon>Bacillota</taxon>
        <taxon>Bacilli</taxon>
        <taxon>Bacillales</taxon>
        <taxon>Bacillaceae</taxon>
        <taxon>Peribacillus</taxon>
    </lineage>
</organism>
<reference evidence="3 4" key="1">
    <citation type="submission" date="2018-08" db="EMBL/GenBank/DDBJ databases">
        <title>Bacillus chawlae sp. nov., Bacillus glennii sp. nov., and Bacillus saganii sp. nov. Isolated from the Vehicle Assembly Building at Kennedy Space Center where the Viking Spacecraft were Assembled.</title>
        <authorList>
            <person name="Seuylemezian A."/>
            <person name="Vaishampayan P."/>
        </authorList>
    </citation>
    <scope>NUCLEOTIDE SEQUENCE [LARGE SCALE GENOMIC DNA]</scope>
    <source>
        <strain evidence="3 4">V44-8</strain>
    </source>
</reference>
<sequence>MFKYIARNPFLILSLVLLLSACEPVKDRTIDKLDDIDAKPIYQKEIPKPISEENMQVEAVVGWLDSDLILYSAKPFGSELQQLMVFNLKSGKQEIFYQPIAPIVNVSISPSKDFVLVHTSSSAKKAAIHILTNDGTEEYTAVIASEELDYSWNPYEKGVLFLTSFFEDWSFTNYKIDTKQKSIVALDFPQPFAQWEERGRLMYLDWGKNDLGATAPLISMDIMSRKKETIMLDVLQFHKLKEGFMAIQVTSEKPNQAVYKFFDGSNKQMFSFTAPRSGSFSETAVPYFTFNEATHSFYTFVPDMDAKAGKFGEPYELIRVNYRTGDKMTLLKEAENAPITCSPEGSWCLYGHQQEKLIKMKDKKIYSLIETRKDE</sequence>
<feature type="chain" id="PRO_5039010940" description="YqgU-like 6-bladed beta-propeller domain-containing protein" evidence="1">
    <location>
        <begin position="22"/>
        <end position="375"/>
    </location>
</feature>
<dbReference type="InterPro" id="IPR048421">
    <property type="entry name" value="YqgU_beta-prop"/>
</dbReference>
<protein>
    <recommendedName>
        <fullName evidence="2">YqgU-like 6-bladed beta-propeller domain-containing protein</fullName>
    </recommendedName>
</protein>
<feature type="domain" description="YqgU-like 6-bladed beta-propeller" evidence="2">
    <location>
        <begin position="87"/>
        <end position="351"/>
    </location>
</feature>
<evidence type="ECO:0000313" key="3">
    <source>
        <dbReference type="EMBL" id="RFU65697.1"/>
    </source>
</evidence>
<evidence type="ECO:0000259" key="2">
    <source>
        <dbReference type="Pfam" id="PF21101"/>
    </source>
</evidence>
<keyword evidence="1" id="KW-0732">Signal</keyword>
<comment type="caution">
    <text evidence="3">The sequence shown here is derived from an EMBL/GenBank/DDBJ whole genome shotgun (WGS) entry which is preliminary data.</text>
</comment>
<keyword evidence="4" id="KW-1185">Reference proteome</keyword>
<evidence type="ECO:0000313" key="4">
    <source>
        <dbReference type="Proteomes" id="UP000262939"/>
    </source>
</evidence>
<dbReference type="PROSITE" id="PS51257">
    <property type="entry name" value="PROKAR_LIPOPROTEIN"/>
    <property type="match status" value="1"/>
</dbReference>
<gene>
    <name evidence="3" type="ORF">D0466_07445</name>
</gene>
<dbReference type="Proteomes" id="UP000262939">
    <property type="component" value="Unassembled WGS sequence"/>
</dbReference>
<evidence type="ECO:0000256" key="1">
    <source>
        <dbReference type="SAM" id="SignalP"/>
    </source>
</evidence>